<evidence type="ECO:0000313" key="3">
    <source>
        <dbReference type="Proteomes" id="UP000290204"/>
    </source>
</evidence>
<keyword evidence="2" id="KW-0808">Transferase</keyword>
<dbReference type="RefSeq" id="WP_129130945.1">
    <property type="nucleotide sequence ID" value="NZ_SDHW01000002.1"/>
</dbReference>
<dbReference type="Pfam" id="PF04101">
    <property type="entry name" value="Glyco_tran_28_C"/>
    <property type="match status" value="1"/>
</dbReference>
<dbReference type="Gene3D" id="3.40.50.2000">
    <property type="entry name" value="Glycogen Phosphorylase B"/>
    <property type="match status" value="1"/>
</dbReference>
<dbReference type="InterPro" id="IPR007235">
    <property type="entry name" value="Glyco_trans_28_C"/>
</dbReference>
<dbReference type="PANTHER" id="PTHR21015:SF22">
    <property type="entry name" value="GLYCOSYLTRANSFERASE"/>
    <property type="match status" value="1"/>
</dbReference>
<dbReference type="Proteomes" id="UP000290204">
    <property type="component" value="Unassembled WGS sequence"/>
</dbReference>
<sequence length="365" mass="41100">MNGLKNTRILLAPLDWGLGHATRCIPIIRYLQELGCEVVLATDGAAAKLLQQEFPGIEVKQLRGYNIQYGKGSSLFLNMLQQLPSIFRSIRYEQQWLQTLLQTEPFDFIISDNRPGFYSSAVPSVYITHQLLIHSGKGKWLNRMLQQLHTGYIKKFNAVWVPDTAGHPHLAGELSHPAKQLVQPVYLGLLSRMQPVAVAMHNDLLILLSGPEPQRSILETQLVQSLKNFHGKAVLVRGLPNEAALLKVPASVTVHTHLPAQELQEIICASKLVICRSGYTSLMDLVYLQKKAVLIPTIGQPEQEYLAQQMQTLQLFPLLKQKEASIELALNIAETFNYQYPFHANSFEQYKPVIAKQLELLVAKR</sequence>
<protein>
    <submittedName>
        <fullName evidence="2">Glycosyltransferase</fullName>
    </submittedName>
</protein>
<dbReference type="EMBL" id="SDHW01000002">
    <property type="protein sequence ID" value="RXK60984.1"/>
    <property type="molecule type" value="Genomic_DNA"/>
</dbReference>
<evidence type="ECO:0000259" key="1">
    <source>
        <dbReference type="Pfam" id="PF04101"/>
    </source>
</evidence>
<dbReference type="SUPFAM" id="SSF53756">
    <property type="entry name" value="UDP-Glycosyltransferase/glycogen phosphorylase"/>
    <property type="match status" value="1"/>
</dbReference>
<dbReference type="PANTHER" id="PTHR21015">
    <property type="entry name" value="UDP-N-ACETYLGLUCOSAMINE--N-ACETYLMURAMYL-(PENTAPEPTIDE) PYROPHOSPHORYL-UNDECAPRENOL N-ACETYLGLUCOSAMINE TRANSFERASE 1"/>
    <property type="match status" value="1"/>
</dbReference>
<name>A0A4Q1CKR6_9BACT</name>
<dbReference type="OrthoDB" id="9803241at2"/>
<dbReference type="GO" id="GO:0016758">
    <property type="term" value="F:hexosyltransferase activity"/>
    <property type="evidence" value="ECO:0007669"/>
    <property type="project" value="InterPro"/>
</dbReference>
<organism evidence="2 3">
    <name type="scientific">Lacibacter luteus</name>
    <dbReference type="NCBI Taxonomy" id="2508719"/>
    <lineage>
        <taxon>Bacteria</taxon>
        <taxon>Pseudomonadati</taxon>
        <taxon>Bacteroidota</taxon>
        <taxon>Chitinophagia</taxon>
        <taxon>Chitinophagales</taxon>
        <taxon>Chitinophagaceae</taxon>
        <taxon>Lacibacter</taxon>
    </lineage>
</organism>
<reference evidence="2 3" key="1">
    <citation type="submission" date="2019-01" db="EMBL/GenBank/DDBJ databases">
        <title>Lacibacter sp. strain TTM-7.</title>
        <authorList>
            <person name="Chen W.-M."/>
        </authorList>
    </citation>
    <scope>NUCLEOTIDE SEQUENCE [LARGE SCALE GENOMIC DNA]</scope>
    <source>
        <strain evidence="2 3">TTM-7</strain>
    </source>
</reference>
<comment type="caution">
    <text evidence="2">The sequence shown here is derived from an EMBL/GenBank/DDBJ whole genome shotgun (WGS) entry which is preliminary data.</text>
</comment>
<gene>
    <name evidence="2" type="ORF">ESA94_11055</name>
</gene>
<keyword evidence="3" id="KW-1185">Reference proteome</keyword>
<feature type="domain" description="Glycosyl transferase family 28 C-terminal" evidence="1">
    <location>
        <begin position="261"/>
        <end position="328"/>
    </location>
</feature>
<evidence type="ECO:0000313" key="2">
    <source>
        <dbReference type="EMBL" id="RXK60984.1"/>
    </source>
</evidence>
<dbReference type="AlphaFoldDB" id="A0A4Q1CKR6"/>
<proteinExistence type="predicted"/>
<accession>A0A4Q1CKR6</accession>